<dbReference type="InterPro" id="IPR023213">
    <property type="entry name" value="CAT-like_dom_sf"/>
</dbReference>
<reference evidence="2" key="1">
    <citation type="submission" date="2022-04" db="EMBL/GenBank/DDBJ databases">
        <title>Carnegiea gigantea Genome sequencing and assembly v2.</title>
        <authorList>
            <person name="Copetti D."/>
            <person name="Sanderson M.J."/>
            <person name="Burquez A."/>
            <person name="Wojciechowski M.F."/>
        </authorList>
    </citation>
    <scope>NUCLEOTIDE SEQUENCE</scope>
    <source>
        <strain evidence="2">SGP5-SGP5p</strain>
        <tissue evidence="2">Aerial part</tissue>
    </source>
</reference>
<organism evidence="2 3">
    <name type="scientific">Carnegiea gigantea</name>
    <dbReference type="NCBI Taxonomy" id="171969"/>
    <lineage>
        <taxon>Eukaryota</taxon>
        <taxon>Viridiplantae</taxon>
        <taxon>Streptophyta</taxon>
        <taxon>Embryophyta</taxon>
        <taxon>Tracheophyta</taxon>
        <taxon>Spermatophyta</taxon>
        <taxon>Magnoliopsida</taxon>
        <taxon>eudicotyledons</taxon>
        <taxon>Gunneridae</taxon>
        <taxon>Pentapetalae</taxon>
        <taxon>Caryophyllales</taxon>
        <taxon>Cactineae</taxon>
        <taxon>Cactaceae</taxon>
        <taxon>Cactoideae</taxon>
        <taxon>Echinocereeae</taxon>
        <taxon>Carnegiea</taxon>
    </lineage>
</organism>
<evidence type="ECO:0000313" key="3">
    <source>
        <dbReference type="Proteomes" id="UP001153076"/>
    </source>
</evidence>
<keyword evidence="3" id="KW-1185">Reference proteome</keyword>
<name>A0A9Q1H042_9CARY</name>
<sequence>MSSKERSEVKLITESFIRPKHELEPSKQVHYLGPIDLYVLPPSFKDSLSVSLLHFYPLAGQFTTQKFPNEHASSIYVDCIKGPGAGLLHASVDMTLQDGMFIGFTMNHSTGDGTSLWHFISSLSEIFLQLHNGKYEDSLSVSKKRIYGPILPEGYDRSLKLPYLEPEEFVFQFEPGPLRERIFHFSSTAITKLKTKAQSWGWEINPPLSEAQFGNVIIMALTSCKIAKLLGQDLGWAAKLINRGIMMYDDKRIRECVSSIVKAPHVAQTSPEFASYMRNNLWIGGSMRFDMYGPEFGLGPAVAVLAGFANKHDGKVVANPGCDGGGTVDLEVCLEPNVMDALELDGEFMSFVSSN</sequence>
<evidence type="ECO:0000313" key="2">
    <source>
        <dbReference type="EMBL" id="KAJ8428334.1"/>
    </source>
</evidence>
<proteinExistence type="predicted"/>
<evidence type="ECO:0000256" key="1">
    <source>
        <dbReference type="ARBA" id="ARBA00022679"/>
    </source>
</evidence>
<dbReference type="Proteomes" id="UP001153076">
    <property type="component" value="Unassembled WGS sequence"/>
</dbReference>
<dbReference type="GO" id="GO:0016740">
    <property type="term" value="F:transferase activity"/>
    <property type="evidence" value="ECO:0007669"/>
    <property type="project" value="UniProtKB-KW"/>
</dbReference>
<gene>
    <name evidence="2" type="ORF">Cgig2_006520</name>
</gene>
<dbReference type="PANTHER" id="PTHR31896">
    <property type="entry name" value="FAMILY REGULATORY PROTEIN, PUTATIVE (AFU_ORTHOLOGUE AFUA_3G14730)-RELATED"/>
    <property type="match status" value="1"/>
</dbReference>
<dbReference type="OrthoDB" id="1862401at2759"/>
<dbReference type="AlphaFoldDB" id="A0A9Q1H042"/>
<dbReference type="Gene3D" id="3.30.559.10">
    <property type="entry name" value="Chloramphenicol acetyltransferase-like domain"/>
    <property type="match status" value="3"/>
</dbReference>
<dbReference type="Pfam" id="PF02458">
    <property type="entry name" value="Transferase"/>
    <property type="match status" value="2"/>
</dbReference>
<dbReference type="PANTHER" id="PTHR31896:SF12">
    <property type="entry name" value="HXXXD-TYPE ACYL-TRANSFERASE FAMILY PROTEIN"/>
    <property type="match status" value="1"/>
</dbReference>
<protein>
    <submittedName>
        <fullName evidence="2">Uncharacterized protein</fullName>
    </submittedName>
</protein>
<keyword evidence="1" id="KW-0808">Transferase</keyword>
<dbReference type="InterPro" id="IPR051283">
    <property type="entry name" value="Sec_Metabolite_Acyltrans"/>
</dbReference>
<accession>A0A9Q1H042</accession>
<dbReference type="EMBL" id="JAKOGI010001020">
    <property type="protein sequence ID" value="KAJ8428334.1"/>
    <property type="molecule type" value="Genomic_DNA"/>
</dbReference>
<comment type="caution">
    <text evidence="2">The sequence shown here is derived from an EMBL/GenBank/DDBJ whole genome shotgun (WGS) entry which is preliminary data.</text>
</comment>